<dbReference type="GO" id="GO:0017111">
    <property type="term" value="F:ribonucleoside triphosphate phosphatase activity"/>
    <property type="evidence" value="ECO:0007669"/>
    <property type="project" value="InterPro"/>
</dbReference>
<comment type="cofactor">
    <cofactor evidence="10">
        <name>Mg(2+)</name>
        <dbReference type="ChEBI" id="CHEBI:18420"/>
    </cofactor>
    <text evidence="10">Binds 1 Mg(2+) ion per subunit.</text>
</comment>
<dbReference type="Gene3D" id="3.90.950.10">
    <property type="match status" value="1"/>
</dbReference>
<dbReference type="GeneID" id="93722453"/>
<evidence type="ECO:0000256" key="10">
    <source>
        <dbReference type="HAMAP-Rule" id="MF_01405"/>
    </source>
</evidence>
<dbReference type="GO" id="GO:0000166">
    <property type="term" value="F:nucleotide binding"/>
    <property type="evidence" value="ECO:0007669"/>
    <property type="project" value="UniProtKB-KW"/>
</dbReference>
<evidence type="ECO:0000256" key="6">
    <source>
        <dbReference type="ARBA" id="ARBA00022842"/>
    </source>
</evidence>
<comment type="similarity">
    <text evidence="1 10 11">Belongs to the HAM1 NTPase family.</text>
</comment>
<dbReference type="RefSeq" id="WP_014078757.1">
    <property type="nucleotide sequence ID" value="NC_015977.1"/>
</dbReference>
<dbReference type="eggNOG" id="COG0127">
    <property type="taxonomic scope" value="Bacteria"/>
</dbReference>
<dbReference type="FunFam" id="3.90.950.10:FF:000001">
    <property type="entry name" value="dITP/XTP pyrophosphatase"/>
    <property type="match status" value="1"/>
</dbReference>
<dbReference type="Proteomes" id="UP000008178">
    <property type="component" value="Chromosome"/>
</dbReference>
<keyword evidence="6 10" id="KW-0460">Magnesium</keyword>
<dbReference type="BioCyc" id="RHOM585394:G1H02-609-MONOMER"/>
<gene>
    <name evidence="12" type="ordered locus">RHOM_02950</name>
</gene>
<evidence type="ECO:0000256" key="4">
    <source>
        <dbReference type="ARBA" id="ARBA00022741"/>
    </source>
</evidence>
<feature type="binding site" evidence="10">
    <location>
        <position position="69"/>
    </location>
    <ligand>
        <name>Mg(2+)</name>
        <dbReference type="ChEBI" id="CHEBI:18420"/>
    </ligand>
</feature>
<dbReference type="AlphaFoldDB" id="G2T0N0"/>
<dbReference type="CDD" id="cd00515">
    <property type="entry name" value="HAM1"/>
    <property type="match status" value="1"/>
</dbReference>
<proteinExistence type="inferred from homology"/>
<dbReference type="GO" id="GO:0036222">
    <property type="term" value="F:XTP diphosphatase activity"/>
    <property type="evidence" value="ECO:0007669"/>
    <property type="project" value="UniProtKB-UniRule"/>
</dbReference>
<evidence type="ECO:0000256" key="2">
    <source>
        <dbReference type="ARBA" id="ARBA00011738"/>
    </source>
</evidence>
<sequence>MRIIFATGNAGKMREIREIMADMDMEICSMKEAGISLDIEENGTTFEENAQIKAKAVAACTKDIVLADDSGLEVDYLNKEPGVYSARYLGEDTSYDIKNQAILDRLKGVPKEQRTARFVCAIAAVLPDGKTLVTRETIEGYIGECPAGENGFGYDPIFYVDEYHCSTAELTEEQKNEISHRGKALRSMKKLLHEYGF</sequence>
<feature type="active site" description="Proton acceptor" evidence="10">
    <location>
        <position position="69"/>
    </location>
</feature>
<comment type="catalytic activity">
    <reaction evidence="8 10">
        <text>dITP + H2O = dIMP + diphosphate + H(+)</text>
        <dbReference type="Rhea" id="RHEA:28342"/>
        <dbReference type="ChEBI" id="CHEBI:15377"/>
        <dbReference type="ChEBI" id="CHEBI:15378"/>
        <dbReference type="ChEBI" id="CHEBI:33019"/>
        <dbReference type="ChEBI" id="CHEBI:61194"/>
        <dbReference type="ChEBI" id="CHEBI:61382"/>
        <dbReference type="EC" id="3.6.1.66"/>
    </reaction>
</comment>
<dbReference type="OrthoDB" id="9807456at2"/>
<name>G2T0N0_ROSHA</name>
<dbReference type="PANTHER" id="PTHR11067">
    <property type="entry name" value="INOSINE TRIPHOSPHATE PYROPHOSPHATASE/HAM1 PROTEIN"/>
    <property type="match status" value="1"/>
</dbReference>
<dbReference type="GO" id="GO:0009146">
    <property type="term" value="P:purine nucleoside triphosphate catabolic process"/>
    <property type="evidence" value="ECO:0007669"/>
    <property type="project" value="UniProtKB-UniRule"/>
</dbReference>
<dbReference type="PANTHER" id="PTHR11067:SF9">
    <property type="entry name" value="INOSINE TRIPHOSPHATE PYROPHOSPHATASE"/>
    <property type="match status" value="1"/>
</dbReference>
<evidence type="ECO:0000256" key="11">
    <source>
        <dbReference type="RuleBase" id="RU003781"/>
    </source>
</evidence>
<dbReference type="KEGG" id="rho:RHOM_02950"/>
<keyword evidence="13" id="KW-1185">Reference proteome</keyword>
<dbReference type="STRING" id="585394.RHOM_02950"/>
<dbReference type="GO" id="GO:0036220">
    <property type="term" value="F:ITP diphosphatase activity"/>
    <property type="evidence" value="ECO:0007669"/>
    <property type="project" value="UniProtKB-UniRule"/>
</dbReference>
<feature type="binding site" evidence="10">
    <location>
        <position position="70"/>
    </location>
    <ligand>
        <name>substrate</name>
    </ligand>
</feature>
<protein>
    <recommendedName>
        <fullName evidence="10">dITP/XTP pyrophosphatase</fullName>
        <ecNumber evidence="10">3.6.1.66</ecNumber>
    </recommendedName>
    <alternativeName>
        <fullName evidence="10">Non-canonical purine NTP pyrophosphatase</fullName>
    </alternativeName>
    <alternativeName>
        <fullName evidence="10">Non-standard purine NTP pyrophosphatase</fullName>
    </alternativeName>
    <alternativeName>
        <fullName evidence="10">Nucleoside-triphosphate diphosphatase</fullName>
    </alternativeName>
    <alternativeName>
        <fullName evidence="10">Nucleoside-triphosphate pyrophosphatase</fullName>
        <shortName evidence="10">NTPase</shortName>
    </alternativeName>
</protein>
<dbReference type="GO" id="GO:0035870">
    <property type="term" value="F:dITP diphosphatase activity"/>
    <property type="evidence" value="ECO:0007669"/>
    <property type="project" value="UniProtKB-UniRule"/>
</dbReference>
<evidence type="ECO:0000313" key="13">
    <source>
        <dbReference type="Proteomes" id="UP000008178"/>
    </source>
</evidence>
<reference evidence="12 13" key="1">
    <citation type="journal article" date="2015" name="Genome Announc.">
        <title>Complete genome sequence of the human gut symbiont Roseburia hominis.</title>
        <authorList>
            <person name="Travis A.J."/>
            <person name="Kelly D."/>
            <person name="Flint H.J."/>
            <person name="Aminov R.I."/>
        </authorList>
    </citation>
    <scope>NUCLEOTIDE SEQUENCE [LARGE SCALE GENOMIC DNA]</scope>
    <source>
        <strain evidence="13">DSM 16839 / JCM 17582 / NCIMB 14029 / A2-183</strain>
    </source>
</reference>
<dbReference type="Pfam" id="PF01725">
    <property type="entry name" value="Ham1p_like"/>
    <property type="match status" value="1"/>
</dbReference>
<dbReference type="GO" id="GO:0009117">
    <property type="term" value="P:nucleotide metabolic process"/>
    <property type="evidence" value="ECO:0007669"/>
    <property type="project" value="UniProtKB-KW"/>
</dbReference>
<keyword evidence="7 10" id="KW-0546">Nucleotide metabolism</keyword>
<evidence type="ECO:0000256" key="7">
    <source>
        <dbReference type="ARBA" id="ARBA00023080"/>
    </source>
</evidence>
<evidence type="ECO:0000256" key="1">
    <source>
        <dbReference type="ARBA" id="ARBA00008023"/>
    </source>
</evidence>
<comment type="catalytic activity">
    <reaction evidence="9 10">
        <text>XTP + H2O = XMP + diphosphate + H(+)</text>
        <dbReference type="Rhea" id="RHEA:28610"/>
        <dbReference type="ChEBI" id="CHEBI:15377"/>
        <dbReference type="ChEBI" id="CHEBI:15378"/>
        <dbReference type="ChEBI" id="CHEBI:33019"/>
        <dbReference type="ChEBI" id="CHEBI:57464"/>
        <dbReference type="ChEBI" id="CHEBI:61314"/>
        <dbReference type="EC" id="3.6.1.66"/>
    </reaction>
</comment>
<comment type="subunit">
    <text evidence="2 10">Homodimer.</text>
</comment>
<comment type="catalytic activity">
    <reaction evidence="10">
        <text>ITP + H2O = IMP + diphosphate + H(+)</text>
        <dbReference type="Rhea" id="RHEA:29399"/>
        <dbReference type="ChEBI" id="CHEBI:15377"/>
        <dbReference type="ChEBI" id="CHEBI:15378"/>
        <dbReference type="ChEBI" id="CHEBI:33019"/>
        <dbReference type="ChEBI" id="CHEBI:58053"/>
        <dbReference type="ChEBI" id="CHEBI:61402"/>
        <dbReference type="EC" id="3.6.1.66"/>
    </reaction>
</comment>
<dbReference type="InterPro" id="IPR020922">
    <property type="entry name" value="dITP/XTP_pyrophosphatase"/>
</dbReference>
<comment type="function">
    <text evidence="10">Pyrophosphatase that catalyzes the hydrolysis of nucleoside triphosphates to their monophosphate derivatives, with a high preference for the non-canonical purine nucleotides XTP (xanthosine triphosphate), dITP (deoxyinosine triphosphate) and ITP. Seems to function as a house-cleaning enzyme that removes non-canonical purine nucleotides from the nucleotide pool, thus preventing their incorporation into DNA/RNA and avoiding chromosomal lesions.</text>
</comment>
<feature type="binding site" evidence="10">
    <location>
        <position position="175"/>
    </location>
    <ligand>
        <name>substrate</name>
    </ligand>
</feature>
<feature type="binding site" evidence="10">
    <location>
        <begin position="180"/>
        <end position="181"/>
    </location>
    <ligand>
        <name>substrate</name>
    </ligand>
</feature>
<organism evidence="12 13">
    <name type="scientific">Roseburia hominis (strain DSM 16839 / JCM 17582 / NCIMB 14029 / A2-183)</name>
    <dbReference type="NCBI Taxonomy" id="585394"/>
    <lineage>
        <taxon>Bacteria</taxon>
        <taxon>Bacillati</taxon>
        <taxon>Bacillota</taxon>
        <taxon>Clostridia</taxon>
        <taxon>Lachnospirales</taxon>
        <taxon>Lachnospiraceae</taxon>
        <taxon>Roseburia</taxon>
    </lineage>
</organism>
<dbReference type="GO" id="GO:0005829">
    <property type="term" value="C:cytosol"/>
    <property type="evidence" value="ECO:0007669"/>
    <property type="project" value="TreeGrafter"/>
</dbReference>
<dbReference type="HAMAP" id="MF_01405">
    <property type="entry name" value="Non_canon_purine_NTPase"/>
    <property type="match status" value="1"/>
</dbReference>
<feature type="binding site" evidence="10">
    <location>
        <begin position="152"/>
        <end position="155"/>
    </location>
    <ligand>
        <name>substrate</name>
    </ligand>
</feature>
<keyword evidence="3 10" id="KW-0479">Metal-binding</keyword>
<evidence type="ECO:0000256" key="5">
    <source>
        <dbReference type="ARBA" id="ARBA00022801"/>
    </source>
</evidence>
<evidence type="ECO:0000256" key="9">
    <source>
        <dbReference type="ARBA" id="ARBA00052017"/>
    </source>
</evidence>
<evidence type="ECO:0000256" key="3">
    <source>
        <dbReference type="ARBA" id="ARBA00022723"/>
    </source>
</evidence>
<keyword evidence="4 10" id="KW-0547">Nucleotide-binding</keyword>
<dbReference type="EMBL" id="CP003040">
    <property type="protein sequence ID" value="AEN95712.1"/>
    <property type="molecule type" value="Genomic_DNA"/>
</dbReference>
<keyword evidence="5 10" id="KW-0378">Hydrolase</keyword>
<accession>G2T0N0</accession>
<dbReference type="NCBIfam" id="TIGR00042">
    <property type="entry name" value="RdgB/HAM1 family non-canonical purine NTP pyrophosphatase"/>
    <property type="match status" value="1"/>
</dbReference>
<dbReference type="EC" id="3.6.1.66" evidence="10"/>
<dbReference type="NCBIfam" id="NF011397">
    <property type="entry name" value="PRK14822.1"/>
    <property type="match status" value="1"/>
</dbReference>
<evidence type="ECO:0000313" key="12">
    <source>
        <dbReference type="EMBL" id="AEN95712.1"/>
    </source>
</evidence>
<dbReference type="GO" id="GO:0046872">
    <property type="term" value="F:metal ion binding"/>
    <property type="evidence" value="ECO:0007669"/>
    <property type="project" value="UniProtKB-KW"/>
</dbReference>
<dbReference type="HOGENOM" id="CLU_082080_0_2_9"/>
<feature type="binding site" evidence="10">
    <location>
        <position position="40"/>
    </location>
    <ligand>
        <name>Mg(2+)</name>
        <dbReference type="ChEBI" id="CHEBI:18420"/>
    </ligand>
</feature>
<dbReference type="InterPro" id="IPR029001">
    <property type="entry name" value="ITPase-like_fam"/>
</dbReference>
<feature type="binding site" evidence="10">
    <location>
        <begin position="7"/>
        <end position="12"/>
    </location>
    <ligand>
        <name>substrate</name>
    </ligand>
</feature>
<dbReference type="InterPro" id="IPR002637">
    <property type="entry name" value="RdgB/HAM1"/>
</dbReference>
<evidence type="ECO:0000256" key="8">
    <source>
        <dbReference type="ARBA" id="ARBA00051875"/>
    </source>
</evidence>
<dbReference type="SUPFAM" id="SSF52972">
    <property type="entry name" value="ITPase-like"/>
    <property type="match status" value="1"/>
</dbReference>